<reference evidence="2 3" key="1">
    <citation type="submission" date="2018-06" db="EMBL/GenBank/DDBJ databases">
        <authorList>
            <consortium name="Pathogen Informatics"/>
            <person name="Doyle S."/>
        </authorList>
    </citation>
    <scope>NUCLEOTIDE SEQUENCE [LARGE SCALE GENOMIC DNA]</scope>
    <source>
        <strain evidence="2 3">NCTC11842</strain>
    </source>
</reference>
<accession>A0A2X2EN64</accession>
<reference evidence="1 4" key="2">
    <citation type="submission" date="2020-10" db="EMBL/GenBank/DDBJ databases">
        <title>Genome sequences of Pseudomonas isolates.</title>
        <authorList>
            <person name="Wessels L."/>
            <person name="Reich F."/>
            <person name="Hammerl J."/>
        </authorList>
    </citation>
    <scope>NUCLEOTIDE SEQUENCE [LARGE SCALE GENOMIC DNA]</scope>
    <source>
        <strain evidence="1 4">20-MO00624-0</strain>
    </source>
</reference>
<gene>
    <name evidence="2" type="primary">yecE_2</name>
    <name evidence="1" type="ORF">IRZ65_00125</name>
    <name evidence="2" type="ORF">NCTC11842_03311</name>
</gene>
<evidence type="ECO:0000313" key="3">
    <source>
        <dbReference type="Proteomes" id="UP000250443"/>
    </source>
</evidence>
<keyword evidence="4" id="KW-1185">Reference proteome</keyword>
<evidence type="ECO:0000313" key="2">
    <source>
        <dbReference type="EMBL" id="SPZ09729.1"/>
    </source>
</evidence>
<dbReference type="Gene3D" id="3.20.20.410">
    <property type="entry name" value="Protein of unknown function UPF0759"/>
    <property type="match status" value="1"/>
</dbReference>
<organism evidence="2 3">
    <name type="scientific">Pseudomonas luteola</name>
    <dbReference type="NCBI Taxonomy" id="47886"/>
    <lineage>
        <taxon>Bacteria</taxon>
        <taxon>Pseudomonadati</taxon>
        <taxon>Pseudomonadota</taxon>
        <taxon>Gammaproteobacteria</taxon>
        <taxon>Pseudomonadales</taxon>
        <taxon>Pseudomonadaceae</taxon>
        <taxon>Pseudomonas</taxon>
    </lineage>
</organism>
<sequence length="285" mass="32678">MLPYYIGCPSWSDPHWRGSLYPASTRSSEFLPRYAQVFNAVEGNTTFYAEPSGETVSRWAELMPDHFRFCAKFPREISHDGDLRACLSHAHSFMQLLVPLGRRVSPYWLQFSSNFGPNRLAELADFLDALPSSGRIAVEVRHDDFFSKGMAERELNNLLMARNVERIGLDSRALFSSEPVSDVIRDAQAKKPRVPVRVPAFTQSPQIRFIGRLELEANDIYLEPWVNKFAEWIKEGRTPYIFLHTPDNRHAPELAMRFHAQLQERLPELPPLPVMAEPVEQLGLL</sequence>
<evidence type="ECO:0000313" key="1">
    <source>
        <dbReference type="EMBL" id="MBF8639085.1"/>
    </source>
</evidence>
<dbReference type="EMBL" id="JADMCD010000001">
    <property type="protein sequence ID" value="MBF8639085.1"/>
    <property type="molecule type" value="Genomic_DNA"/>
</dbReference>
<dbReference type="PANTHER" id="PTHR30348">
    <property type="entry name" value="UNCHARACTERIZED PROTEIN YECE"/>
    <property type="match status" value="1"/>
</dbReference>
<dbReference type="Proteomes" id="UP000626180">
    <property type="component" value="Unassembled WGS sequence"/>
</dbReference>
<dbReference type="Pfam" id="PF01904">
    <property type="entry name" value="DUF72"/>
    <property type="match status" value="1"/>
</dbReference>
<dbReference type="InterPro" id="IPR036520">
    <property type="entry name" value="UPF0759_sf"/>
</dbReference>
<dbReference type="Proteomes" id="UP000250443">
    <property type="component" value="Unassembled WGS sequence"/>
</dbReference>
<dbReference type="InterPro" id="IPR002763">
    <property type="entry name" value="DUF72"/>
</dbReference>
<proteinExistence type="predicted"/>
<dbReference type="EMBL" id="UAUF01000013">
    <property type="protein sequence ID" value="SPZ09729.1"/>
    <property type="molecule type" value="Genomic_DNA"/>
</dbReference>
<name>A0A2X2EN64_PSELU</name>
<evidence type="ECO:0000313" key="4">
    <source>
        <dbReference type="Proteomes" id="UP000626180"/>
    </source>
</evidence>
<dbReference type="PANTHER" id="PTHR30348:SF9">
    <property type="entry name" value="UPF0759 PROTEIN YECE"/>
    <property type="match status" value="1"/>
</dbReference>
<dbReference type="RefSeq" id="WP_073450336.1">
    <property type="nucleotide sequence ID" value="NZ_CP069262.1"/>
</dbReference>
<protein>
    <submittedName>
        <fullName evidence="1">DUF72 domain-containing protein</fullName>
    </submittedName>
    <submittedName>
        <fullName evidence="2">Protein of uncharacterized function DUF72</fullName>
    </submittedName>
</protein>
<dbReference type="SUPFAM" id="SSF117396">
    <property type="entry name" value="TM1631-like"/>
    <property type="match status" value="1"/>
</dbReference>
<dbReference type="AlphaFoldDB" id="A0A2X2EN64"/>